<gene>
    <name evidence="1" type="ORF">V1525DRAFT_139772</name>
</gene>
<keyword evidence="2" id="KW-1185">Reference proteome</keyword>
<evidence type="ECO:0000313" key="1">
    <source>
        <dbReference type="EMBL" id="KAK9240820.1"/>
    </source>
</evidence>
<proteinExistence type="predicted"/>
<organism evidence="1 2">
    <name type="scientific">Lipomyces kononenkoae</name>
    <name type="common">Yeast</name>
    <dbReference type="NCBI Taxonomy" id="34357"/>
    <lineage>
        <taxon>Eukaryota</taxon>
        <taxon>Fungi</taxon>
        <taxon>Dikarya</taxon>
        <taxon>Ascomycota</taxon>
        <taxon>Saccharomycotina</taxon>
        <taxon>Lipomycetes</taxon>
        <taxon>Lipomycetales</taxon>
        <taxon>Lipomycetaceae</taxon>
        <taxon>Lipomyces</taxon>
    </lineage>
</organism>
<reference evidence="2" key="1">
    <citation type="journal article" date="2024" name="Front. Bioeng. Biotechnol.">
        <title>Genome-scale model development and genomic sequencing of the oleaginous clade Lipomyces.</title>
        <authorList>
            <person name="Czajka J.J."/>
            <person name="Han Y."/>
            <person name="Kim J."/>
            <person name="Mondo S.J."/>
            <person name="Hofstad B.A."/>
            <person name="Robles A."/>
            <person name="Haridas S."/>
            <person name="Riley R."/>
            <person name="LaButti K."/>
            <person name="Pangilinan J."/>
            <person name="Andreopoulos W."/>
            <person name="Lipzen A."/>
            <person name="Yan J."/>
            <person name="Wang M."/>
            <person name="Ng V."/>
            <person name="Grigoriev I.V."/>
            <person name="Spatafora J.W."/>
            <person name="Magnuson J.K."/>
            <person name="Baker S.E."/>
            <person name="Pomraning K.R."/>
        </authorList>
    </citation>
    <scope>NUCLEOTIDE SEQUENCE [LARGE SCALE GENOMIC DNA]</scope>
    <source>
        <strain evidence="2">CBS 7786</strain>
    </source>
</reference>
<protein>
    <submittedName>
        <fullName evidence="1">Uncharacterized protein</fullName>
    </submittedName>
</protein>
<dbReference type="EMBL" id="MU971337">
    <property type="protein sequence ID" value="KAK9240820.1"/>
    <property type="molecule type" value="Genomic_DNA"/>
</dbReference>
<sequence length="685" mass="74178">MVIIYCVLFVFQVMVFLSSAVSAGLIEVSPDYIGSIVELAISLEKKCDSVNKANGNREQFVKSTVETLSNYGYNVVVLTGMFKLEGTVNAKQVTVCDTEYTILWADTQYQWVVQYFGDGGWENWALDGWNWQRFGQIVRWFVNAIDGSPYTVSPASDFPGWGYYHPGDIILYTDITTIGDDLYIPSSSSFAGVNHYFLASLDFSTRDNVIEAAINGGAKVIRTFLRHEAYTLEKGDAKNTWPDIENPMGTFVNPLSAFMDNYDDLLYSIYTKSAGQTKVILALHDANFIAGYTLPCDAYCSYLQSKGLDWANFYTDTTIRSAYKTRLSKILNEYKSKNFGGKPWSQLSEIILAIDLQNEPGVSKPSVVTGTGWICDIATYLKQTIGLEGIAVATGGIGGADSGDAPPALSGPNWPADVFQCGAIDIISLHGYYQQSGGANAGQPWCNLLSRTGVLVPQALKYGKLIMAEEWVYNGGSGTKIGDIQVQGHALNALGIPWTYWDIMQGSESCSSCSNAEVSIDNASGAFGALSSMMKEAFSTTTVFDWSPYFGYYSDATAITDGTCGANSDSCTWGCEGWTCSESSPCQGELECTNGVCHACTWGCKGWQCSANSPCKDVNECDNGICKACTWGCPGWACSASQPCQGELECTNGVCSACSWGCLGWSCSASSPCKSIHNCTNGRCI</sequence>
<comment type="caution">
    <text evidence="1">The sequence shown here is derived from an EMBL/GenBank/DDBJ whole genome shotgun (WGS) entry which is preliminary data.</text>
</comment>
<dbReference type="Proteomes" id="UP001433508">
    <property type="component" value="Unassembled WGS sequence"/>
</dbReference>
<name>A0ACC3TB02_LIPKO</name>
<accession>A0ACC3TB02</accession>
<evidence type="ECO:0000313" key="2">
    <source>
        <dbReference type="Proteomes" id="UP001433508"/>
    </source>
</evidence>